<keyword evidence="2" id="KW-0732">Signal</keyword>
<dbReference type="EMBL" id="NCKW01001884">
    <property type="protein sequence ID" value="POM78884.1"/>
    <property type="molecule type" value="Genomic_DNA"/>
</dbReference>
<accession>A0A2P4YM51</accession>
<proteinExistence type="predicted"/>
<evidence type="ECO:0000256" key="2">
    <source>
        <dbReference type="SAM" id="SignalP"/>
    </source>
</evidence>
<protein>
    <submittedName>
        <fullName evidence="3">Uncharacterized protein</fullName>
    </submittedName>
</protein>
<name>A0A2P4YM51_9STRA</name>
<feature type="signal peptide" evidence="2">
    <location>
        <begin position="1"/>
        <end position="20"/>
    </location>
</feature>
<sequence>MTSIVAMIAIIAVSVEYVQSHGYVEIPEAEFKNKKTSEWIVQIDPQWKGDWNNVKGDEGLVALYKELKASNKAKDIRTLLDSDTKLYGADCGYTNPDAKPKDPPKDGTAKFSRGIGHAGPCEIWLDDKMVLQNDDCQGAFGDGTVEYTSIFKPIDYSSCASGGCMFRFYWMALQRLDGKTMWQIYKNCIPLSGPAGGGAGQLDPSISGGSNTSQKASSTGDEDADLQELGGSNKTSSTDEEDVSQTSPASPSNGDSGSPSTPATPPPESDNTAPSPDTPEMAPAPSSKCNGRRRRRY</sequence>
<evidence type="ECO:0000256" key="1">
    <source>
        <dbReference type="SAM" id="MobiDB-lite"/>
    </source>
</evidence>
<evidence type="ECO:0000313" key="4">
    <source>
        <dbReference type="Proteomes" id="UP000237271"/>
    </source>
</evidence>
<gene>
    <name evidence="3" type="ORF">PHPALM_3538</name>
</gene>
<feature type="region of interest" description="Disordered" evidence="1">
    <location>
        <begin position="195"/>
        <end position="297"/>
    </location>
</feature>
<keyword evidence="4" id="KW-1185">Reference proteome</keyword>
<reference evidence="3 4" key="1">
    <citation type="journal article" date="2017" name="Genome Biol. Evol.">
        <title>Phytophthora megakarya and P. palmivora, closely related causal agents of cacao black pod rot, underwent increases in genome sizes and gene numbers by different mechanisms.</title>
        <authorList>
            <person name="Ali S.S."/>
            <person name="Shao J."/>
            <person name="Lary D.J."/>
            <person name="Kronmiller B."/>
            <person name="Shen D."/>
            <person name="Strem M.D."/>
            <person name="Amoako-Attah I."/>
            <person name="Akrofi A.Y."/>
            <person name="Begoude B.A."/>
            <person name="Ten Hoopen G.M."/>
            <person name="Coulibaly K."/>
            <person name="Kebe B.I."/>
            <person name="Melnick R.L."/>
            <person name="Guiltinan M.J."/>
            <person name="Tyler B.M."/>
            <person name="Meinhardt L.W."/>
            <person name="Bailey B.A."/>
        </authorList>
    </citation>
    <scope>NUCLEOTIDE SEQUENCE [LARGE SCALE GENOMIC DNA]</scope>
    <source>
        <strain evidence="4">sbr112.9</strain>
    </source>
</reference>
<feature type="compositionally biased region" description="Polar residues" evidence="1">
    <location>
        <begin position="244"/>
        <end position="253"/>
    </location>
</feature>
<comment type="caution">
    <text evidence="3">The sequence shown here is derived from an EMBL/GenBank/DDBJ whole genome shotgun (WGS) entry which is preliminary data.</text>
</comment>
<dbReference type="Proteomes" id="UP000237271">
    <property type="component" value="Unassembled WGS sequence"/>
</dbReference>
<feature type="chain" id="PRO_5015141483" evidence="2">
    <location>
        <begin position="21"/>
        <end position="297"/>
    </location>
</feature>
<evidence type="ECO:0000313" key="3">
    <source>
        <dbReference type="EMBL" id="POM78884.1"/>
    </source>
</evidence>
<organism evidence="3 4">
    <name type="scientific">Phytophthora palmivora</name>
    <dbReference type="NCBI Taxonomy" id="4796"/>
    <lineage>
        <taxon>Eukaryota</taxon>
        <taxon>Sar</taxon>
        <taxon>Stramenopiles</taxon>
        <taxon>Oomycota</taxon>
        <taxon>Peronosporomycetes</taxon>
        <taxon>Peronosporales</taxon>
        <taxon>Peronosporaceae</taxon>
        <taxon>Phytophthora</taxon>
    </lineage>
</organism>
<dbReference type="AlphaFoldDB" id="A0A2P4YM51"/>
<feature type="compositionally biased region" description="Polar residues" evidence="1">
    <location>
        <begin position="207"/>
        <end position="219"/>
    </location>
</feature>
<dbReference type="OrthoDB" id="104976at2759"/>